<dbReference type="SUPFAM" id="SSF56801">
    <property type="entry name" value="Acetyl-CoA synthetase-like"/>
    <property type="match status" value="1"/>
</dbReference>
<name>A0ABN1VP63_9PSEU</name>
<dbReference type="EMBL" id="BAAALM010000016">
    <property type="protein sequence ID" value="GAA1218558.1"/>
    <property type="molecule type" value="Genomic_DNA"/>
</dbReference>
<dbReference type="Proteomes" id="UP001500467">
    <property type="component" value="Unassembled WGS sequence"/>
</dbReference>
<reference evidence="2 3" key="1">
    <citation type="journal article" date="2019" name="Int. J. Syst. Evol. Microbiol.">
        <title>The Global Catalogue of Microorganisms (GCM) 10K type strain sequencing project: providing services to taxonomists for standard genome sequencing and annotation.</title>
        <authorList>
            <consortium name="The Broad Institute Genomics Platform"/>
            <consortium name="The Broad Institute Genome Sequencing Center for Infectious Disease"/>
            <person name="Wu L."/>
            <person name="Ma J."/>
        </authorList>
    </citation>
    <scope>NUCLEOTIDE SEQUENCE [LARGE SCALE GENOMIC DNA]</scope>
    <source>
        <strain evidence="2 3">JCM 13022</strain>
    </source>
</reference>
<proteinExistence type="predicted"/>
<evidence type="ECO:0000259" key="1">
    <source>
        <dbReference type="Pfam" id="PF00501"/>
    </source>
</evidence>
<dbReference type="RefSeq" id="WP_425563777.1">
    <property type="nucleotide sequence ID" value="NZ_BAAALM010000016.1"/>
</dbReference>
<dbReference type="InterPro" id="IPR000873">
    <property type="entry name" value="AMP-dep_synth/lig_dom"/>
</dbReference>
<comment type="caution">
    <text evidence="2">The sequence shown here is derived from an EMBL/GenBank/DDBJ whole genome shotgun (WGS) entry which is preliminary data.</text>
</comment>
<dbReference type="InterPro" id="IPR042099">
    <property type="entry name" value="ANL_N_sf"/>
</dbReference>
<keyword evidence="3" id="KW-1185">Reference proteome</keyword>
<dbReference type="Gene3D" id="3.40.50.12780">
    <property type="entry name" value="N-terminal domain of ligase-like"/>
    <property type="match status" value="1"/>
</dbReference>
<accession>A0ABN1VP63</accession>
<feature type="domain" description="AMP-dependent synthetase/ligase" evidence="1">
    <location>
        <begin position="25"/>
        <end position="112"/>
    </location>
</feature>
<sequence>MTAAPTVAELLLARAGRRDPGLKTHDGTWTWDEVVAASAARGAAVRELLRTRPGDGPPHVGILADNSPEFAFLLGGCALSGSVLVGLNPTRRGPALARDVRVSDCRVVLTQTSYRPLLDVDPGG</sequence>
<gene>
    <name evidence="2" type="ORF">GCM10009675_46480</name>
</gene>
<organism evidence="2 3">
    <name type="scientific">Prauserella alba</name>
    <dbReference type="NCBI Taxonomy" id="176898"/>
    <lineage>
        <taxon>Bacteria</taxon>
        <taxon>Bacillati</taxon>
        <taxon>Actinomycetota</taxon>
        <taxon>Actinomycetes</taxon>
        <taxon>Pseudonocardiales</taxon>
        <taxon>Pseudonocardiaceae</taxon>
        <taxon>Prauserella</taxon>
    </lineage>
</organism>
<evidence type="ECO:0000313" key="3">
    <source>
        <dbReference type="Proteomes" id="UP001500467"/>
    </source>
</evidence>
<dbReference type="Pfam" id="PF00501">
    <property type="entry name" value="AMP-binding"/>
    <property type="match status" value="1"/>
</dbReference>
<protein>
    <recommendedName>
        <fullName evidence="1">AMP-dependent synthetase/ligase domain-containing protein</fullName>
    </recommendedName>
</protein>
<evidence type="ECO:0000313" key="2">
    <source>
        <dbReference type="EMBL" id="GAA1218558.1"/>
    </source>
</evidence>